<dbReference type="VEuPathDB" id="VectorBase:AATE011046"/>
<dbReference type="AlphaFoldDB" id="A0A182J497"/>
<dbReference type="EnsemblMetazoa" id="AATE011046-RA">
    <property type="protein sequence ID" value="AATE011046-PA.1"/>
    <property type="gene ID" value="AATE011046"/>
</dbReference>
<name>A0A182J497_ANOAO</name>
<accession>A0A182J497</accession>
<reference evidence="1" key="1">
    <citation type="submission" date="2022-08" db="UniProtKB">
        <authorList>
            <consortium name="EnsemblMetazoa"/>
        </authorList>
    </citation>
    <scope>IDENTIFICATION</scope>
    <source>
        <strain evidence="1">EBRO</strain>
    </source>
</reference>
<protein>
    <submittedName>
        <fullName evidence="1">Uncharacterized protein</fullName>
    </submittedName>
</protein>
<sequence>MHLPLAHPRTCPSAPTWLPPLDSRQISKDTLVRRVVAGEEGDFGKVASDQKCLPAGDRFPLELLGVGFVPILVAKLLHVLRKDDGRKALVLPVAREQTLQLAVRLDALGPSGERTHELQQPRHHLTVRTMVLVAVRNELRGRRIL</sequence>
<proteinExistence type="predicted"/>
<evidence type="ECO:0000313" key="1">
    <source>
        <dbReference type="EnsemblMetazoa" id="AATE011046-PA.1"/>
    </source>
</evidence>
<organism evidence="1">
    <name type="scientific">Anopheles atroparvus</name>
    <name type="common">European mosquito</name>
    <dbReference type="NCBI Taxonomy" id="41427"/>
    <lineage>
        <taxon>Eukaryota</taxon>
        <taxon>Metazoa</taxon>
        <taxon>Ecdysozoa</taxon>
        <taxon>Arthropoda</taxon>
        <taxon>Hexapoda</taxon>
        <taxon>Insecta</taxon>
        <taxon>Pterygota</taxon>
        <taxon>Neoptera</taxon>
        <taxon>Endopterygota</taxon>
        <taxon>Diptera</taxon>
        <taxon>Nematocera</taxon>
        <taxon>Culicoidea</taxon>
        <taxon>Culicidae</taxon>
        <taxon>Anophelinae</taxon>
        <taxon>Anopheles</taxon>
    </lineage>
</organism>